<proteinExistence type="predicted"/>
<feature type="domain" description="RING-type" evidence="6">
    <location>
        <begin position="21"/>
        <end position="76"/>
    </location>
</feature>
<dbReference type="PROSITE" id="PS00518">
    <property type="entry name" value="ZF_RING_1"/>
    <property type="match status" value="1"/>
</dbReference>
<evidence type="ECO:0000259" key="6">
    <source>
        <dbReference type="PROSITE" id="PS50089"/>
    </source>
</evidence>
<dbReference type="InParanoid" id="G0P806"/>
<dbReference type="HOGENOM" id="CLU_079158_0_0_1"/>
<dbReference type="GO" id="GO:0008270">
    <property type="term" value="F:zinc ion binding"/>
    <property type="evidence" value="ECO:0007669"/>
    <property type="project" value="UniProtKB-KW"/>
</dbReference>
<evidence type="ECO:0000256" key="2">
    <source>
        <dbReference type="ARBA" id="ARBA00022771"/>
    </source>
</evidence>
<accession>G0P806</accession>
<reference evidence="8" key="1">
    <citation type="submission" date="2011-07" db="EMBL/GenBank/DDBJ databases">
        <authorList>
            <consortium name="Caenorhabditis brenneri Sequencing and Analysis Consortium"/>
            <person name="Wilson R.K."/>
        </authorList>
    </citation>
    <scope>NUCLEOTIDE SEQUENCE [LARGE SCALE GENOMIC DNA]</scope>
    <source>
        <strain evidence="8">PB2801</strain>
    </source>
</reference>
<dbReference type="AlphaFoldDB" id="G0P806"/>
<evidence type="ECO:0000256" key="4">
    <source>
        <dbReference type="PROSITE-ProRule" id="PRU00175"/>
    </source>
</evidence>
<dbReference type="OrthoDB" id="654191at2759"/>
<keyword evidence="8" id="KW-1185">Reference proteome</keyword>
<dbReference type="Gene3D" id="3.30.40.10">
    <property type="entry name" value="Zinc/RING finger domain, C3HC4 (zinc finger)"/>
    <property type="match status" value="1"/>
</dbReference>
<dbReference type="InterPro" id="IPR017907">
    <property type="entry name" value="Znf_RING_CS"/>
</dbReference>
<evidence type="ECO:0000256" key="1">
    <source>
        <dbReference type="ARBA" id="ARBA00022723"/>
    </source>
</evidence>
<name>G0P806_CAEBE</name>
<dbReference type="Proteomes" id="UP000008068">
    <property type="component" value="Unassembled WGS sequence"/>
</dbReference>
<evidence type="ECO:0000313" key="8">
    <source>
        <dbReference type="Proteomes" id="UP000008068"/>
    </source>
</evidence>
<dbReference type="eggNOG" id="ENOG502TH3V">
    <property type="taxonomic scope" value="Eukaryota"/>
</dbReference>
<organism evidence="8">
    <name type="scientific">Caenorhabditis brenneri</name>
    <name type="common">Nematode worm</name>
    <dbReference type="NCBI Taxonomy" id="135651"/>
    <lineage>
        <taxon>Eukaryota</taxon>
        <taxon>Metazoa</taxon>
        <taxon>Ecdysozoa</taxon>
        <taxon>Nematoda</taxon>
        <taxon>Chromadorea</taxon>
        <taxon>Rhabditida</taxon>
        <taxon>Rhabditina</taxon>
        <taxon>Rhabditomorpha</taxon>
        <taxon>Rhabditoidea</taxon>
        <taxon>Rhabditidae</taxon>
        <taxon>Peloderinae</taxon>
        <taxon>Caenorhabditis</taxon>
    </lineage>
</organism>
<feature type="compositionally biased region" description="Polar residues" evidence="5">
    <location>
        <begin position="298"/>
        <end position="310"/>
    </location>
</feature>
<evidence type="ECO:0000313" key="7">
    <source>
        <dbReference type="EMBL" id="EGT47403.1"/>
    </source>
</evidence>
<dbReference type="PROSITE" id="PS50089">
    <property type="entry name" value="ZF_RING_2"/>
    <property type="match status" value="1"/>
</dbReference>
<dbReference type="Pfam" id="PF14634">
    <property type="entry name" value="zf-RING_5"/>
    <property type="match status" value="1"/>
</dbReference>
<dbReference type="STRING" id="135651.G0P806"/>
<dbReference type="SMART" id="SM00184">
    <property type="entry name" value="RING"/>
    <property type="match status" value="1"/>
</dbReference>
<keyword evidence="1" id="KW-0479">Metal-binding</keyword>
<protein>
    <recommendedName>
        <fullName evidence="6">RING-type domain-containing protein</fullName>
    </recommendedName>
</protein>
<feature type="region of interest" description="Disordered" evidence="5">
    <location>
        <begin position="297"/>
        <end position="328"/>
    </location>
</feature>
<dbReference type="InterPro" id="IPR013083">
    <property type="entry name" value="Znf_RING/FYVE/PHD"/>
</dbReference>
<evidence type="ECO:0000256" key="3">
    <source>
        <dbReference type="ARBA" id="ARBA00022833"/>
    </source>
</evidence>
<keyword evidence="3" id="KW-0862">Zinc</keyword>
<keyword evidence="2 4" id="KW-0863">Zinc-finger</keyword>
<sequence length="335" mass="38353">MLQDDFKSSASVHPFIRTPECRICTVAYDDNRHLPKILQCAHTICNACINVLEAEGRRRAGNMDMTQVYIVCPVCRVSNYPSCYHVIFVFLQMLTQAPRNSIRTNYQLIDVVDVMRGEANHNVVFITCIECNGVYHEKDANICSNCSLAKQDSAETLSLATEILSQKTSLSKYALCSTCLLKNHIRRGHQFVLLQPVRIEMQRQENLKRILALESKLKSAQASFRGQLHETMEKWLSWSSKHDASMTRFMEATDSFNQKKQFDEFVKLLTRKTERIESLIKGVQRWSDDLNVEFPTEAASTTTERVNPTSPVVVENPPHNTPPLEPRGPDFPFYF</sequence>
<dbReference type="SUPFAM" id="SSF57850">
    <property type="entry name" value="RING/U-box"/>
    <property type="match status" value="1"/>
</dbReference>
<dbReference type="InterPro" id="IPR001841">
    <property type="entry name" value="Znf_RING"/>
</dbReference>
<evidence type="ECO:0000256" key="5">
    <source>
        <dbReference type="SAM" id="MobiDB-lite"/>
    </source>
</evidence>
<gene>
    <name evidence="7" type="ORF">CAEBREN_00878</name>
</gene>
<dbReference type="EMBL" id="GL380124">
    <property type="protein sequence ID" value="EGT47403.1"/>
    <property type="molecule type" value="Genomic_DNA"/>
</dbReference>